<dbReference type="AlphaFoldDB" id="A0AAV7QU07"/>
<evidence type="ECO:0008006" key="4">
    <source>
        <dbReference type="Google" id="ProtNLM"/>
    </source>
</evidence>
<evidence type="ECO:0000256" key="1">
    <source>
        <dbReference type="SAM" id="SignalP"/>
    </source>
</evidence>
<keyword evidence="3" id="KW-1185">Reference proteome</keyword>
<evidence type="ECO:0000313" key="2">
    <source>
        <dbReference type="EMBL" id="KAJ1143999.1"/>
    </source>
</evidence>
<gene>
    <name evidence="2" type="ORF">NDU88_010301</name>
</gene>
<comment type="caution">
    <text evidence="2">The sequence shown here is derived from an EMBL/GenBank/DDBJ whole genome shotgun (WGS) entry which is preliminary data.</text>
</comment>
<proteinExistence type="predicted"/>
<reference evidence="2" key="1">
    <citation type="journal article" date="2022" name="bioRxiv">
        <title>Sequencing and chromosome-scale assembly of the giantPleurodeles waltlgenome.</title>
        <authorList>
            <person name="Brown T."/>
            <person name="Elewa A."/>
            <person name="Iarovenko S."/>
            <person name="Subramanian E."/>
            <person name="Araus A.J."/>
            <person name="Petzold A."/>
            <person name="Susuki M."/>
            <person name="Suzuki K.-i.T."/>
            <person name="Hayashi T."/>
            <person name="Toyoda A."/>
            <person name="Oliveira C."/>
            <person name="Osipova E."/>
            <person name="Leigh N.D."/>
            <person name="Simon A."/>
            <person name="Yun M.H."/>
        </authorList>
    </citation>
    <scope>NUCLEOTIDE SEQUENCE</scope>
    <source>
        <strain evidence="2">20211129_DDA</strain>
        <tissue evidence="2">Liver</tissue>
    </source>
</reference>
<dbReference type="EMBL" id="JANPWB010000010">
    <property type="protein sequence ID" value="KAJ1143999.1"/>
    <property type="molecule type" value="Genomic_DNA"/>
</dbReference>
<sequence>MKTCRGLIHCRRTIIPSLVMSLTLISDAALRESTMVINEVKYRRRVKPGCCIKHQRASLDSQMYAARVTSLPLGRCACRLDRWTASSFVARVAHFNGCLSDFISNAIELSGAGASGRLGSLPATSTEEPTPVPRRGMDCMKSSLILLAGSIHI</sequence>
<feature type="signal peptide" evidence="1">
    <location>
        <begin position="1"/>
        <end position="28"/>
    </location>
</feature>
<name>A0AAV7QU07_PLEWA</name>
<accession>A0AAV7QU07</accession>
<evidence type="ECO:0000313" key="3">
    <source>
        <dbReference type="Proteomes" id="UP001066276"/>
    </source>
</evidence>
<organism evidence="2 3">
    <name type="scientific">Pleurodeles waltl</name>
    <name type="common">Iberian ribbed newt</name>
    <dbReference type="NCBI Taxonomy" id="8319"/>
    <lineage>
        <taxon>Eukaryota</taxon>
        <taxon>Metazoa</taxon>
        <taxon>Chordata</taxon>
        <taxon>Craniata</taxon>
        <taxon>Vertebrata</taxon>
        <taxon>Euteleostomi</taxon>
        <taxon>Amphibia</taxon>
        <taxon>Batrachia</taxon>
        <taxon>Caudata</taxon>
        <taxon>Salamandroidea</taxon>
        <taxon>Salamandridae</taxon>
        <taxon>Pleurodelinae</taxon>
        <taxon>Pleurodeles</taxon>
    </lineage>
</organism>
<keyword evidence="1" id="KW-0732">Signal</keyword>
<feature type="chain" id="PRO_5043630785" description="Secreted protein" evidence="1">
    <location>
        <begin position="29"/>
        <end position="153"/>
    </location>
</feature>
<dbReference type="Proteomes" id="UP001066276">
    <property type="component" value="Chromosome 6"/>
</dbReference>
<protein>
    <recommendedName>
        <fullName evidence="4">Secreted protein</fullName>
    </recommendedName>
</protein>